<gene>
    <name evidence="5" type="ORF">SAMN05661010_01122</name>
</gene>
<dbReference type="EMBL" id="FNGI01000002">
    <property type="protein sequence ID" value="SDL22488.1"/>
    <property type="molecule type" value="Genomic_DNA"/>
</dbReference>
<dbReference type="InterPro" id="IPR044946">
    <property type="entry name" value="Restrct_endonuc_typeI_TRD_sf"/>
</dbReference>
<evidence type="ECO:0000313" key="6">
    <source>
        <dbReference type="Proteomes" id="UP000198654"/>
    </source>
</evidence>
<dbReference type="PANTHER" id="PTHR43140:SF1">
    <property type="entry name" value="TYPE I RESTRICTION ENZYME ECOKI SPECIFICITY SUBUNIT"/>
    <property type="match status" value="1"/>
</dbReference>
<dbReference type="InterPro" id="IPR051212">
    <property type="entry name" value="Type-I_RE_S_subunit"/>
</dbReference>
<proteinExistence type="inferred from homology"/>
<sequence length="398" mass="45278">MLDRSSKLIPYRFDELADQINDRVLPEEADVERYVGLEHLEADSLRIRRWGDPSEVESTKLRFQPGDIIFGKRRVYQRKVAVADTEGICSAHAMVLRAKPENVLPDFLPFFMQSDLFMERAISISVGSLSPTINWKALAREEFLLPPIKEQARLVKALTASMRIQSELQNSLDALRAVTVATIDSRMRGKSFSGYSHHERVGFFHHNWPLRPLGKEINSAQYGLSEEAGSAGKYPMLRMMNLENGRVVENDIKFIDLSVTEFDRYRLKKGDVLFNRTNSYELVGRTGVYTLSGDHVFASYLVRLTTNRERLDPEYLCAFLNAPIGRRQVMSFATRGVSQTNVNATNLKKVLIPLPPLKYQRETVEILQANRSAVEAIKDRINETKRLIANVISEATSP</sequence>
<accession>A0A1G9IB42</accession>
<evidence type="ECO:0000256" key="3">
    <source>
        <dbReference type="ARBA" id="ARBA00023125"/>
    </source>
</evidence>
<feature type="domain" description="Type I restriction modification DNA specificity" evidence="4">
    <location>
        <begin position="60"/>
        <end position="169"/>
    </location>
</feature>
<feature type="domain" description="Type I restriction modification DNA specificity" evidence="4">
    <location>
        <begin position="229"/>
        <end position="383"/>
    </location>
</feature>
<dbReference type="InterPro" id="IPR000055">
    <property type="entry name" value="Restrct_endonuc_typeI_TRD"/>
</dbReference>
<dbReference type="Pfam" id="PF01420">
    <property type="entry name" value="Methylase_S"/>
    <property type="match status" value="2"/>
</dbReference>
<dbReference type="Gene3D" id="3.90.220.20">
    <property type="entry name" value="DNA methylase specificity domains"/>
    <property type="match status" value="2"/>
</dbReference>
<keyword evidence="6" id="KW-1185">Reference proteome</keyword>
<protein>
    <submittedName>
        <fullName evidence="5">Type I restriction enzyme, S subunit</fullName>
    </submittedName>
</protein>
<dbReference type="AlphaFoldDB" id="A0A1G9IB42"/>
<dbReference type="RefSeq" id="WP_089726369.1">
    <property type="nucleotide sequence ID" value="NZ_FNGI01000002.1"/>
</dbReference>
<evidence type="ECO:0000256" key="1">
    <source>
        <dbReference type="ARBA" id="ARBA00010923"/>
    </source>
</evidence>
<dbReference type="CDD" id="cd17524">
    <property type="entry name" value="RMtype1_S_EcoUTORF5051P-TRD2-CR2_like"/>
    <property type="match status" value="1"/>
</dbReference>
<evidence type="ECO:0000313" key="5">
    <source>
        <dbReference type="EMBL" id="SDL22488.1"/>
    </source>
</evidence>
<dbReference type="GO" id="GO:0003677">
    <property type="term" value="F:DNA binding"/>
    <property type="evidence" value="ECO:0007669"/>
    <property type="project" value="UniProtKB-KW"/>
</dbReference>
<dbReference type="CDD" id="cd16961">
    <property type="entry name" value="RMtype1_S_TRD-CR_like"/>
    <property type="match status" value="1"/>
</dbReference>
<keyword evidence="2" id="KW-0680">Restriction system</keyword>
<dbReference type="PANTHER" id="PTHR43140">
    <property type="entry name" value="TYPE-1 RESTRICTION ENZYME ECOKI SPECIFICITY PROTEIN"/>
    <property type="match status" value="1"/>
</dbReference>
<keyword evidence="3" id="KW-0238">DNA-binding</keyword>
<organism evidence="5 6">
    <name type="scientific">Modicisalibacter muralis</name>
    <dbReference type="NCBI Taxonomy" id="119000"/>
    <lineage>
        <taxon>Bacteria</taxon>
        <taxon>Pseudomonadati</taxon>
        <taxon>Pseudomonadota</taxon>
        <taxon>Gammaproteobacteria</taxon>
        <taxon>Oceanospirillales</taxon>
        <taxon>Halomonadaceae</taxon>
        <taxon>Modicisalibacter</taxon>
    </lineage>
</organism>
<evidence type="ECO:0000256" key="2">
    <source>
        <dbReference type="ARBA" id="ARBA00022747"/>
    </source>
</evidence>
<dbReference type="GO" id="GO:0009307">
    <property type="term" value="P:DNA restriction-modification system"/>
    <property type="evidence" value="ECO:0007669"/>
    <property type="project" value="UniProtKB-KW"/>
</dbReference>
<comment type="similarity">
    <text evidence="1">Belongs to the type-I restriction system S methylase family.</text>
</comment>
<evidence type="ECO:0000259" key="4">
    <source>
        <dbReference type="Pfam" id="PF01420"/>
    </source>
</evidence>
<dbReference type="OrthoDB" id="398435at2"/>
<dbReference type="Proteomes" id="UP000198654">
    <property type="component" value="Unassembled WGS sequence"/>
</dbReference>
<dbReference type="SUPFAM" id="SSF116734">
    <property type="entry name" value="DNA methylase specificity domain"/>
    <property type="match status" value="2"/>
</dbReference>
<dbReference type="STRING" id="119000.SAMN05661010_01122"/>
<reference evidence="5 6" key="1">
    <citation type="submission" date="2016-10" db="EMBL/GenBank/DDBJ databases">
        <authorList>
            <person name="de Groot N.N."/>
        </authorList>
    </citation>
    <scope>NUCLEOTIDE SEQUENCE [LARGE SCALE GENOMIC DNA]</scope>
    <source>
        <strain evidence="5 6">DSM 14789</strain>
    </source>
</reference>
<name>A0A1G9IB42_9GAMM</name>